<dbReference type="Pfam" id="PF06953">
    <property type="entry name" value="ArsD"/>
    <property type="match status" value="1"/>
</dbReference>
<dbReference type="GO" id="GO:0045892">
    <property type="term" value="P:negative regulation of DNA-templated transcription"/>
    <property type="evidence" value="ECO:0007669"/>
    <property type="project" value="InterPro"/>
</dbReference>
<proteinExistence type="predicted"/>
<gene>
    <name evidence="1" type="ORF">AKG39_01470</name>
</gene>
<dbReference type="OrthoDB" id="9801358at2"/>
<protein>
    <submittedName>
        <fullName evidence="1">Arsenic resistance operon repressor</fullName>
    </submittedName>
</protein>
<dbReference type="Gene3D" id="3.40.30.10">
    <property type="entry name" value="Glutaredoxin"/>
    <property type="match status" value="1"/>
</dbReference>
<dbReference type="RefSeq" id="WP_050738583.1">
    <property type="nucleotide sequence ID" value="NZ_LGYO01000004.1"/>
</dbReference>
<sequence>MSKIEIYDPAMCCSTGVCGPGVDKELMRVSTLINSLALEGKNIRRYGLSENPQAFVTNKEVNDMILNEGVETLPITVVDGEIKKKGSYPSNQEFATWLDMTKDELVMKLLKAQKSAGCSGDCGSGCSC</sequence>
<dbReference type="EMBL" id="LGYO01000004">
    <property type="protein sequence ID" value="KNZ43394.1"/>
    <property type="molecule type" value="Genomic_DNA"/>
</dbReference>
<evidence type="ECO:0000313" key="1">
    <source>
        <dbReference type="EMBL" id="KNZ43394.1"/>
    </source>
</evidence>
<evidence type="ECO:0000313" key="2">
    <source>
        <dbReference type="Proteomes" id="UP000036873"/>
    </source>
</evidence>
<accession>A0A0L6U4F8</accession>
<dbReference type="PATRIC" id="fig|52689.4.peg.2361"/>
<dbReference type="InterPro" id="IPR010712">
    <property type="entry name" value="Arsenical-R_ArsD"/>
</dbReference>
<name>A0A0L6U4F8_9FIRM</name>
<dbReference type="Proteomes" id="UP000036873">
    <property type="component" value="Unassembled WGS sequence"/>
</dbReference>
<dbReference type="AlphaFoldDB" id="A0A0L6U4F8"/>
<dbReference type="GO" id="GO:0046685">
    <property type="term" value="P:response to arsenic-containing substance"/>
    <property type="evidence" value="ECO:0007669"/>
    <property type="project" value="InterPro"/>
</dbReference>
<dbReference type="NCBIfam" id="NF033727">
    <property type="entry name" value="chaperon_ArsD"/>
    <property type="match status" value="1"/>
</dbReference>
<organism evidence="1 2">
    <name type="scientific">Acetobacterium bakii</name>
    <dbReference type="NCBI Taxonomy" id="52689"/>
    <lineage>
        <taxon>Bacteria</taxon>
        <taxon>Bacillati</taxon>
        <taxon>Bacillota</taxon>
        <taxon>Clostridia</taxon>
        <taxon>Eubacteriales</taxon>
        <taxon>Eubacteriaceae</taxon>
        <taxon>Acetobacterium</taxon>
    </lineage>
</organism>
<dbReference type="GO" id="GO:0003677">
    <property type="term" value="F:DNA binding"/>
    <property type="evidence" value="ECO:0007669"/>
    <property type="project" value="InterPro"/>
</dbReference>
<comment type="caution">
    <text evidence="1">The sequence shown here is derived from an EMBL/GenBank/DDBJ whole genome shotgun (WGS) entry which is preliminary data.</text>
</comment>
<dbReference type="STRING" id="52689.AKG39_01470"/>
<keyword evidence="2" id="KW-1185">Reference proteome</keyword>
<reference evidence="2" key="1">
    <citation type="submission" date="2015-07" db="EMBL/GenBank/DDBJ databases">
        <title>Draft genome sequence of Acetobacterium bakii DSM 8293, a potential psychrophilic chemical producer through syngas fermentation.</title>
        <authorList>
            <person name="Song Y."/>
            <person name="Hwang S."/>
            <person name="Cho B.-K."/>
        </authorList>
    </citation>
    <scope>NUCLEOTIDE SEQUENCE [LARGE SCALE GENOMIC DNA]</scope>
    <source>
        <strain evidence="2">DSM 8239</strain>
    </source>
</reference>